<evidence type="ECO:0000313" key="1">
    <source>
        <dbReference type="EMBL" id="MBW7461404.1"/>
    </source>
</evidence>
<sequence>MLQLPGEETAAPSKDGNSRFFLESKKVEDSFYFAYISRKETCCYVKRTASKFLFVLSRLNKRLKEAACRRSLAQQLDVVLMPAGQT</sequence>
<organism evidence="1 2">
    <name type="scientific">Paenibacillus sepulcri</name>
    <dbReference type="NCBI Taxonomy" id="359917"/>
    <lineage>
        <taxon>Bacteria</taxon>
        <taxon>Bacillati</taxon>
        <taxon>Bacillota</taxon>
        <taxon>Bacilli</taxon>
        <taxon>Bacillales</taxon>
        <taxon>Paenibacillaceae</taxon>
        <taxon>Paenibacillus</taxon>
    </lineage>
</organism>
<gene>
    <name evidence="1" type="ORF">K0U00_45850</name>
</gene>
<keyword evidence="2" id="KW-1185">Reference proteome</keyword>
<evidence type="ECO:0000313" key="2">
    <source>
        <dbReference type="Proteomes" id="UP001519887"/>
    </source>
</evidence>
<comment type="caution">
    <text evidence="1">The sequence shown here is derived from an EMBL/GenBank/DDBJ whole genome shotgun (WGS) entry which is preliminary data.</text>
</comment>
<accession>A0ABS7CKC7</accession>
<dbReference type="Proteomes" id="UP001519887">
    <property type="component" value="Unassembled WGS sequence"/>
</dbReference>
<name>A0ABS7CKC7_9BACL</name>
<dbReference type="EMBL" id="JAHZIK010002926">
    <property type="protein sequence ID" value="MBW7461404.1"/>
    <property type="molecule type" value="Genomic_DNA"/>
</dbReference>
<protein>
    <submittedName>
        <fullName evidence="1">Uncharacterized protein</fullName>
    </submittedName>
</protein>
<reference evidence="1 2" key="1">
    <citation type="submission" date="2021-07" db="EMBL/GenBank/DDBJ databases">
        <title>Paenibacillus radiodurans sp. nov., isolated from the southeastern edge of Tengger Desert.</title>
        <authorList>
            <person name="Zhang G."/>
        </authorList>
    </citation>
    <scope>NUCLEOTIDE SEQUENCE [LARGE SCALE GENOMIC DNA]</scope>
    <source>
        <strain evidence="1 2">CCM 7311</strain>
    </source>
</reference>
<proteinExistence type="predicted"/>